<evidence type="ECO:0000313" key="2">
    <source>
        <dbReference type="Proteomes" id="UP001652504"/>
    </source>
</evidence>
<keyword evidence="2" id="KW-1185">Reference proteome</keyword>
<protein>
    <submittedName>
        <fullName evidence="1">Uncharacterized protein</fullName>
    </submittedName>
</protein>
<evidence type="ECO:0000313" key="1">
    <source>
        <dbReference type="EMBL" id="MCV2884023.1"/>
    </source>
</evidence>
<dbReference type="Proteomes" id="UP001652504">
    <property type="component" value="Unassembled WGS sequence"/>
</dbReference>
<comment type="caution">
    <text evidence="1">The sequence shown here is derived from an EMBL/GenBank/DDBJ whole genome shotgun (WGS) entry which is preliminary data.</text>
</comment>
<organism evidence="1 2">
    <name type="scientific">Fluctibacter corallii</name>
    <dbReference type="NCBI Taxonomy" id="2984329"/>
    <lineage>
        <taxon>Bacteria</taxon>
        <taxon>Pseudomonadati</taxon>
        <taxon>Pseudomonadota</taxon>
        <taxon>Gammaproteobacteria</taxon>
        <taxon>Alteromonadales</taxon>
        <taxon>Alteromonadaceae</taxon>
        <taxon>Fluctibacter</taxon>
    </lineage>
</organism>
<name>A0ABT3A5Y9_9ALTE</name>
<proteinExistence type="predicted"/>
<dbReference type="RefSeq" id="WP_263711235.1">
    <property type="nucleotide sequence ID" value="NZ_JAOWKX010000002.1"/>
</dbReference>
<accession>A0ABT3A5Y9</accession>
<reference evidence="1 2" key="1">
    <citation type="submission" date="2022-10" db="EMBL/GenBank/DDBJ databases">
        <title>Aestuariibacter sp. AA17 isolated from Montipora capitata coral fragment.</title>
        <authorList>
            <person name="Emsley S.A."/>
            <person name="Pfannmuller K.M."/>
            <person name="Loughran R.M."/>
            <person name="Shlafstein M."/>
            <person name="Papke E."/>
            <person name="Saw J.H."/>
            <person name="Ushijima B."/>
            <person name="Videau P."/>
        </authorList>
    </citation>
    <scope>NUCLEOTIDE SEQUENCE [LARGE SCALE GENOMIC DNA]</scope>
    <source>
        <strain evidence="1 2">AA17</strain>
    </source>
</reference>
<dbReference type="EMBL" id="JAOWKX010000002">
    <property type="protein sequence ID" value="MCV2884023.1"/>
    <property type="molecule type" value="Genomic_DNA"/>
</dbReference>
<sequence>MSNTHQTISDKDFQNQFEKLTLDHQYFDHLGHLRIAWLYLMQSDLEQAVDSTCNGIRSYAESLGAKDKFNFTISYALVMIISNRMNAEKQSNWQNFLNKNRDLADDALGILCKHYNKSTLFSEDARKQLILPDIKDFQ</sequence>
<gene>
    <name evidence="1" type="ORF">OE749_04885</name>
</gene>